<keyword evidence="1" id="KW-0472">Membrane</keyword>
<feature type="transmembrane region" description="Helical" evidence="1">
    <location>
        <begin position="171"/>
        <end position="190"/>
    </location>
</feature>
<feature type="transmembrane region" description="Helical" evidence="1">
    <location>
        <begin position="143"/>
        <end position="165"/>
    </location>
</feature>
<feature type="transmembrane region" description="Helical" evidence="1">
    <location>
        <begin position="108"/>
        <end position="131"/>
    </location>
</feature>
<evidence type="ECO:0000313" key="3">
    <source>
        <dbReference type="Proteomes" id="UP000754563"/>
    </source>
</evidence>
<organism evidence="2 3">
    <name type="scientific">Candidatus Dojkabacteria bacterium</name>
    <dbReference type="NCBI Taxonomy" id="2099670"/>
    <lineage>
        <taxon>Bacteria</taxon>
        <taxon>Candidatus Dojkabacteria</taxon>
    </lineage>
</organism>
<protein>
    <submittedName>
        <fullName evidence="2">Uncharacterized protein</fullName>
    </submittedName>
</protein>
<feature type="transmembrane region" description="Helical" evidence="1">
    <location>
        <begin position="12"/>
        <end position="33"/>
    </location>
</feature>
<comment type="caution">
    <text evidence="2">The sequence shown here is derived from an EMBL/GenBank/DDBJ whole genome shotgun (WGS) entry which is preliminary data.</text>
</comment>
<dbReference type="Proteomes" id="UP000754563">
    <property type="component" value="Unassembled WGS sequence"/>
</dbReference>
<feature type="transmembrane region" description="Helical" evidence="1">
    <location>
        <begin position="82"/>
        <end position="102"/>
    </location>
</feature>
<evidence type="ECO:0000256" key="1">
    <source>
        <dbReference type="SAM" id="Phobius"/>
    </source>
</evidence>
<reference evidence="2" key="2">
    <citation type="journal article" date="2021" name="Microbiome">
        <title>Successional dynamics and alternative stable states in a saline activated sludge microbial community over 9 years.</title>
        <authorList>
            <person name="Wang Y."/>
            <person name="Ye J."/>
            <person name="Ju F."/>
            <person name="Liu L."/>
            <person name="Boyd J.A."/>
            <person name="Deng Y."/>
            <person name="Parks D.H."/>
            <person name="Jiang X."/>
            <person name="Yin X."/>
            <person name="Woodcroft B.J."/>
            <person name="Tyson G.W."/>
            <person name="Hugenholtz P."/>
            <person name="Polz M.F."/>
            <person name="Zhang T."/>
        </authorList>
    </citation>
    <scope>NUCLEOTIDE SEQUENCE</scope>
    <source>
        <strain evidence="2">HKST-UBA11</strain>
    </source>
</reference>
<keyword evidence="1" id="KW-1133">Transmembrane helix</keyword>
<feature type="transmembrane region" description="Helical" evidence="1">
    <location>
        <begin position="39"/>
        <end position="61"/>
    </location>
</feature>
<gene>
    <name evidence="2" type="ORF">KC717_05870</name>
</gene>
<keyword evidence="1" id="KW-0812">Transmembrane</keyword>
<name>A0A955L9S5_9BACT</name>
<accession>A0A955L9S5</accession>
<feature type="transmembrane region" description="Helical" evidence="1">
    <location>
        <begin position="227"/>
        <end position="244"/>
    </location>
</feature>
<proteinExistence type="predicted"/>
<feature type="transmembrane region" description="Helical" evidence="1">
    <location>
        <begin position="202"/>
        <end position="221"/>
    </location>
</feature>
<dbReference type="AlphaFoldDB" id="A0A955L9S5"/>
<dbReference type="EMBL" id="JAGQLH010000086">
    <property type="protein sequence ID" value="MCA9386148.1"/>
    <property type="molecule type" value="Genomic_DNA"/>
</dbReference>
<feature type="transmembrane region" description="Helical" evidence="1">
    <location>
        <begin position="256"/>
        <end position="273"/>
    </location>
</feature>
<evidence type="ECO:0000313" key="2">
    <source>
        <dbReference type="EMBL" id="MCA9386148.1"/>
    </source>
</evidence>
<sequence>MKLGRYLVKNIRAIIFSGLLTSGLAILIFIRTFTFVSHFWIGASILYLVFVIEVLVVQFWAQRKLMQLNIPVVDRYSLITQIIMHGALPSLSYWGIIGFIAFDPNPGIWIWFLIGIFLLFTTLFTNMRAYYEDKFKLEQRTHYIYDLLKLVIFGLLSFDVIGFGLRLELNPLIISFFIMLIATFLLLLTLRRYHNLFDHSIFYVIVNTVMLGGATFVLLLFEVFSLFEVSLVVFLLYYISAGVLHHKLMRDLTVELVFEYLMVAALAIGMFWAV</sequence>
<reference evidence="2" key="1">
    <citation type="submission" date="2020-04" db="EMBL/GenBank/DDBJ databases">
        <authorList>
            <person name="Zhang T."/>
        </authorList>
    </citation>
    <scope>NUCLEOTIDE SEQUENCE</scope>
    <source>
        <strain evidence="2">HKST-UBA11</strain>
    </source>
</reference>